<dbReference type="GO" id="GO:0060070">
    <property type="term" value="P:canonical Wnt signaling pathway"/>
    <property type="evidence" value="ECO:0007669"/>
    <property type="project" value="TreeGrafter"/>
</dbReference>
<dbReference type="EMBL" id="UYJE01003480">
    <property type="protein sequence ID" value="VDI19683.1"/>
    <property type="molecule type" value="Genomic_DNA"/>
</dbReference>
<keyword evidence="1" id="KW-0245">EGF-like domain</keyword>
<dbReference type="PANTHER" id="PTHR46513:SF13">
    <property type="entry name" value="EGF-LIKE DOMAIN-CONTAINING PROTEIN"/>
    <property type="match status" value="1"/>
</dbReference>
<feature type="signal peptide" evidence="7">
    <location>
        <begin position="1"/>
        <end position="22"/>
    </location>
</feature>
<dbReference type="Pfam" id="PF00058">
    <property type="entry name" value="Ldl_recept_b"/>
    <property type="match status" value="2"/>
</dbReference>
<keyword evidence="2 7" id="KW-0732">Signal</keyword>
<evidence type="ECO:0000256" key="2">
    <source>
        <dbReference type="ARBA" id="ARBA00022729"/>
    </source>
</evidence>
<keyword evidence="4" id="KW-1015">Disulfide bond</keyword>
<dbReference type="SUPFAM" id="SSF63825">
    <property type="entry name" value="YWTD domain"/>
    <property type="match status" value="1"/>
</dbReference>
<feature type="chain" id="PRO_5032555187" description="LRP5_6" evidence="7">
    <location>
        <begin position="23"/>
        <end position="333"/>
    </location>
</feature>
<evidence type="ECO:0008006" key="10">
    <source>
        <dbReference type="Google" id="ProtNLM"/>
    </source>
</evidence>
<keyword evidence="3" id="KW-0677">Repeat</keyword>
<accession>A0A8B6DG15</accession>
<dbReference type="FunFam" id="2.120.10.30:FF:000241">
    <property type="entry name" value="Low-density lipoprotein receptor-related protein 6"/>
    <property type="match status" value="1"/>
</dbReference>
<feature type="repeat" description="LDL-receptor class B" evidence="6">
    <location>
        <begin position="166"/>
        <end position="208"/>
    </location>
</feature>
<evidence type="ECO:0000256" key="5">
    <source>
        <dbReference type="ARBA" id="ARBA00023180"/>
    </source>
</evidence>
<evidence type="ECO:0000256" key="3">
    <source>
        <dbReference type="ARBA" id="ARBA00022737"/>
    </source>
</evidence>
<dbReference type="PANTHER" id="PTHR46513">
    <property type="entry name" value="VITELLOGENIN RECEPTOR-LIKE PROTEIN-RELATED-RELATED"/>
    <property type="match status" value="1"/>
</dbReference>
<gene>
    <name evidence="8" type="ORF">MGAL_10B049973</name>
</gene>
<protein>
    <recommendedName>
        <fullName evidence="10">LRP5_6</fullName>
    </recommendedName>
</protein>
<evidence type="ECO:0000256" key="4">
    <source>
        <dbReference type="ARBA" id="ARBA00023157"/>
    </source>
</evidence>
<sequence>MFTILSCTILAFYLAELKFVNGEETTPGSCSFSVSEPQLLFSNNTHILLTALDSENSRVLVETMTSSVSFVDYHFTDGSIYWSDQNKQTISRKTCPLGDENSIIETIIQNSKAMGIAVDSLNDHLYWADHDSGTIKRSSLNGSSIEVILDESLQSPVAITIDTSNRWLYFSDHGRHTIEKCKFDGSSRQTLISDDIQTPYGLALDLNSKRLYWTDSALYHIKSSNLDGTDVKLVSIDVSSLVDISIVVMGIDLYGSYMYVSNLGTGIYRIQKNKQNAVPHRISGTHHAAYGVKMIKSHSDTSDATTMKGSAGQMIILFAGILFVEFQNIHISI</sequence>
<dbReference type="AlphaFoldDB" id="A0A8B6DG15"/>
<evidence type="ECO:0000256" key="6">
    <source>
        <dbReference type="PROSITE-ProRule" id="PRU00461"/>
    </source>
</evidence>
<proteinExistence type="predicted"/>
<keyword evidence="9" id="KW-1185">Reference proteome</keyword>
<dbReference type="OrthoDB" id="6157061at2759"/>
<dbReference type="PROSITE" id="PS51120">
    <property type="entry name" value="LDLRB"/>
    <property type="match status" value="2"/>
</dbReference>
<evidence type="ECO:0000256" key="1">
    <source>
        <dbReference type="ARBA" id="ARBA00022536"/>
    </source>
</evidence>
<dbReference type="InterPro" id="IPR000033">
    <property type="entry name" value="LDLR_classB_rpt"/>
</dbReference>
<dbReference type="Proteomes" id="UP000596742">
    <property type="component" value="Unassembled WGS sequence"/>
</dbReference>
<dbReference type="InterPro" id="IPR050778">
    <property type="entry name" value="Cueball_EGF_LRP_Nidogen"/>
</dbReference>
<name>A0A8B6DG15_MYTGA</name>
<reference evidence="8" key="1">
    <citation type="submission" date="2018-11" db="EMBL/GenBank/DDBJ databases">
        <authorList>
            <person name="Alioto T."/>
            <person name="Alioto T."/>
        </authorList>
    </citation>
    <scope>NUCLEOTIDE SEQUENCE</scope>
</reference>
<evidence type="ECO:0000313" key="8">
    <source>
        <dbReference type="EMBL" id="VDI19683.1"/>
    </source>
</evidence>
<dbReference type="GO" id="GO:0042813">
    <property type="term" value="F:Wnt receptor activity"/>
    <property type="evidence" value="ECO:0007669"/>
    <property type="project" value="TreeGrafter"/>
</dbReference>
<dbReference type="GO" id="GO:0017147">
    <property type="term" value="F:Wnt-protein binding"/>
    <property type="evidence" value="ECO:0007669"/>
    <property type="project" value="TreeGrafter"/>
</dbReference>
<comment type="caution">
    <text evidence="8">The sequence shown here is derived from an EMBL/GenBank/DDBJ whole genome shotgun (WGS) entry which is preliminary data.</text>
</comment>
<evidence type="ECO:0000256" key="7">
    <source>
        <dbReference type="SAM" id="SignalP"/>
    </source>
</evidence>
<keyword evidence="5" id="KW-0325">Glycoprotein</keyword>
<dbReference type="InterPro" id="IPR011042">
    <property type="entry name" value="6-blade_b-propeller_TolB-like"/>
</dbReference>
<dbReference type="SMART" id="SM00135">
    <property type="entry name" value="LY"/>
    <property type="match status" value="4"/>
</dbReference>
<organism evidence="8 9">
    <name type="scientific">Mytilus galloprovincialis</name>
    <name type="common">Mediterranean mussel</name>
    <dbReference type="NCBI Taxonomy" id="29158"/>
    <lineage>
        <taxon>Eukaryota</taxon>
        <taxon>Metazoa</taxon>
        <taxon>Spiralia</taxon>
        <taxon>Lophotrochozoa</taxon>
        <taxon>Mollusca</taxon>
        <taxon>Bivalvia</taxon>
        <taxon>Autobranchia</taxon>
        <taxon>Pteriomorphia</taxon>
        <taxon>Mytilida</taxon>
        <taxon>Mytiloidea</taxon>
        <taxon>Mytilidae</taxon>
        <taxon>Mytilinae</taxon>
        <taxon>Mytilus</taxon>
    </lineage>
</organism>
<dbReference type="GO" id="GO:0005886">
    <property type="term" value="C:plasma membrane"/>
    <property type="evidence" value="ECO:0007669"/>
    <property type="project" value="TreeGrafter"/>
</dbReference>
<dbReference type="Gene3D" id="2.120.10.30">
    <property type="entry name" value="TolB, C-terminal domain"/>
    <property type="match status" value="1"/>
</dbReference>
<feature type="repeat" description="LDL-receptor class B" evidence="6">
    <location>
        <begin position="123"/>
        <end position="165"/>
    </location>
</feature>
<evidence type="ECO:0000313" key="9">
    <source>
        <dbReference type="Proteomes" id="UP000596742"/>
    </source>
</evidence>